<dbReference type="EMBL" id="AZGY01000012">
    <property type="protein sequence ID" value="KZZ93806.1"/>
    <property type="molecule type" value="Genomic_DNA"/>
</dbReference>
<accession>A0A168ADU6</accession>
<feature type="compositionally biased region" description="Basic and acidic residues" evidence="1">
    <location>
        <begin position="314"/>
        <end position="328"/>
    </location>
</feature>
<keyword evidence="3" id="KW-0732">Signal</keyword>
<comment type="caution">
    <text evidence="4">The sequence shown here is derived from an EMBL/GenBank/DDBJ whole genome shotgun (WGS) entry which is preliminary data.</text>
</comment>
<feature type="chain" id="PRO_5007895249" evidence="3">
    <location>
        <begin position="19"/>
        <end position="388"/>
    </location>
</feature>
<dbReference type="Proteomes" id="UP000078544">
    <property type="component" value="Unassembled WGS sequence"/>
</dbReference>
<dbReference type="InterPro" id="IPR028000">
    <property type="entry name" value="Pma1"/>
</dbReference>
<organism evidence="4 5">
    <name type="scientific">Moelleriella libera RCEF 2490</name>
    <dbReference type="NCBI Taxonomy" id="1081109"/>
    <lineage>
        <taxon>Eukaryota</taxon>
        <taxon>Fungi</taxon>
        <taxon>Dikarya</taxon>
        <taxon>Ascomycota</taxon>
        <taxon>Pezizomycotina</taxon>
        <taxon>Sordariomycetes</taxon>
        <taxon>Hypocreomycetidae</taxon>
        <taxon>Hypocreales</taxon>
        <taxon>Clavicipitaceae</taxon>
        <taxon>Moelleriella</taxon>
    </lineage>
</organism>
<feature type="region of interest" description="Disordered" evidence="1">
    <location>
        <begin position="282"/>
        <end position="388"/>
    </location>
</feature>
<feature type="compositionally biased region" description="Basic residues" evidence="1">
    <location>
        <begin position="282"/>
        <end position="291"/>
    </location>
</feature>
<feature type="signal peptide" evidence="3">
    <location>
        <begin position="1"/>
        <end position="18"/>
    </location>
</feature>
<dbReference type="Pfam" id="PF14610">
    <property type="entry name" value="Psg1"/>
    <property type="match status" value="1"/>
</dbReference>
<keyword evidence="2" id="KW-0812">Transmembrane</keyword>
<dbReference type="OrthoDB" id="4084551at2759"/>
<name>A0A168ADU6_9HYPO</name>
<evidence type="ECO:0000256" key="3">
    <source>
        <dbReference type="SAM" id="SignalP"/>
    </source>
</evidence>
<feature type="compositionally biased region" description="Basic and acidic residues" evidence="1">
    <location>
        <begin position="376"/>
        <end position="388"/>
    </location>
</feature>
<reference evidence="4 5" key="1">
    <citation type="journal article" date="2016" name="Genome Biol. Evol.">
        <title>Divergent and convergent evolution of fungal pathogenicity.</title>
        <authorList>
            <person name="Shang Y."/>
            <person name="Xiao G."/>
            <person name="Zheng P."/>
            <person name="Cen K."/>
            <person name="Zhan S."/>
            <person name="Wang C."/>
        </authorList>
    </citation>
    <scope>NUCLEOTIDE SEQUENCE [LARGE SCALE GENOMIC DNA]</scope>
    <source>
        <strain evidence="4 5">RCEF 2490</strain>
    </source>
</reference>
<evidence type="ECO:0000256" key="2">
    <source>
        <dbReference type="SAM" id="Phobius"/>
    </source>
</evidence>
<proteinExistence type="predicted"/>
<sequence>MHAKSIILFGLCGGTAFATPRLQARDGDNDNDLMNGPWVTVNDEGNPQTTFTPTASTNTPPHDIAASVFTINDYGVLTTRTGLPPNPTVTNAVTNQGSFSRCFNQNGPFAPFCRPTFNSSIYVGTTYYVTWDPDHFNNSASSTTERFVSLRINFFNETSPSEKVEPVVFDKTYPSGWGYIPLKVEGSYLRGRRSQNVTLQLISRLSQNSSAVTNHTVELPVVLTNAPFRKDPPTPVPQGQTLYIALPTVFGAMILLTVGLCLWNCKTRRIALGNIMSRSRHGYTGRRHRAKNLFGGRRKDLGIQLKATPVSPPRSDHQYRDEAPDHHHQYQNQRYRRDSDDLGSLAGSPVRGTFEPQGTMGGHADNNYNHNAFRSELYRQERERRNEF</sequence>
<keyword evidence="2" id="KW-1133">Transmembrane helix</keyword>
<dbReference type="AlphaFoldDB" id="A0A168ADU6"/>
<gene>
    <name evidence="4" type="ORF">AAL_05522</name>
</gene>
<evidence type="ECO:0000313" key="4">
    <source>
        <dbReference type="EMBL" id="KZZ93806.1"/>
    </source>
</evidence>
<keyword evidence="2" id="KW-0472">Membrane</keyword>
<feature type="transmembrane region" description="Helical" evidence="2">
    <location>
        <begin position="242"/>
        <end position="263"/>
    </location>
</feature>
<evidence type="ECO:0000256" key="1">
    <source>
        <dbReference type="SAM" id="MobiDB-lite"/>
    </source>
</evidence>
<evidence type="ECO:0000313" key="5">
    <source>
        <dbReference type="Proteomes" id="UP000078544"/>
    </source>
</evidence>
<keyword evidence="5" id="KW-1185">Reference proteome</keyword>
<protein>
    <submittedName>
        <fullName evidence="4">Uncharacterized protein</fullName>
    </submittedName>
</protein>